<protein>
    <submittedName>
        <fullName evidence="1">Uncharacterized protein</fullName>
    </submittedName>
</protein>
<organism evidence="1 2">
    <name type="scientific">Manihot esculenta</name>
    <name type="common">Cassava</name>
    <name type="synonym">Jatropha manihot</name>
    <dbReference type="NCBI Taxonomy" id="3983"/>
    <lineage>
        <taxon>Eukaryota</taxon>
        <taxon>Viridiplantae</taxon>
        <taxon>Streptophyta</taxon>
        <taxon>Embryophyta</taxon>
        <taxon>Tracheophyta</taxon>
        <taxon>Spermatophyta</taxon>
        <taxon>Magnoliopsida</taxon>
        <taxon>eudicotyledons</taxon>
        <taxon>Gunneridae</taxon>
        <taxon>Pentapetalae</taxon>
        <taxon>rosids</taxon>
        <taxon>fabids</taxon>
        <taxon>Malpighiales</taxon>
        <taxon>Euphorbiaceae</taxon>
        <taxon>Crotonoideae</taxon>
        <taxon>Manihoteae</taxon>
        <taxon>Manihot</taxon>
    </lineage>
</organism>
<comment type="caution">
    <text evidence="1">The sequence shown here is derived from an EMBL/GenBank/DDBJ whole genome shotgun (WGS) entry which is preliminary data.</text>
</comment>
<sequence length="330" mass="37110">MGFARSPFPKTKSIIQSDNEWFFFSARGRKYPNGSQSRRATERGYWKATGKERNVKSGSVVIGTKRTLVFHTGRAPKGERTEWIMHEYCMDGKSQDSLVVCRLRRNVEFRPNDNSNRSSLNRRQLSVSEGGLDRAGTSEGEKTAECSRKCSSSHDSHSIEQLDSASESEQKLSNEALLAESSSRPQDSDNQDDFYADILKDDIVKLDETSLSAILEFPVIASKPEAQIEVQQPPELIASQSLPLQSIPMQGTANRRIKLDKKTHDVSNAKTSEESPKCVLDFFSVRRGNQKLISRIFIILSLLVLLLSLLGGFQQVKRITYGALYRALWN</sequence>
<evidence type="ECO:0000313" key="2">
    <source>
        <dbReference type="Proteomes" id="UP000091857"/>
    </source>
</evidence>
<dbReference type="EMBL" id="CM004390">
    <property type="protein sequence ID" value="KAG8655075.1"/>
    <property type="molecule type" value="Genomic_DNA"/>
</dbReference>
<reference evidence="2" key="1">
    <citation type="journal article" date="2016" name="Nat. Biotechnol.">
        <title>Sequencing wild and cultivated cassava and related species reveals extensive interspecific hybridization and genetic diversity.</title>
        <authorList>
            <person name="Bredeson J.V."/>
            <person name="Lyons J.B."/>
            <person name="Prochnik S.E."/>
            <person name="Wu G.A."/>
            <person name="Ha C.M."/>
            <person name="Edsinger-Gonzales E."/>
            <person name="Grimwood J."/>
            <person name="Schmutz J."/>
            <person name="Rabbi I.Y."/>
            <person name="Egesi C."/>
            <person name="Nauluvula P."/>
            <person name="Lebot V."/>
            <person name="Ndunguru J."/>
            <person name="Mkamilo G."/>
            <person name="Bart R.S."/>
            <person name="Setter T.L."/>
            <person name="Gleadow R.M."/>
            <person name="Kulakow P."/>
            <person name="Ferguson M.E."/>
            <person name="Rounsley S."/>
            <person name="Rokhsar D.S."/>
        </authorList>
    </citation>
    <scope>NUCLEOTIDE SEQUENCE [LARGE SCALE GENOMIC DNA]</scope>
    <source>
        <strain evidence="2">cv. AM560-2</strain>
    </source>
</reference>
<accession>A0ACB7HRD4</accession>
<evidence type="ECO:0000313" key="1">
    <source>
        <dbReference type="EMBL" id="KAG8655075.1"/>
    </source>
</evidence>
<proteinExistence type="predicted"/>
<dbReference type="Proteomes" id="UP000091857">
    <property type="component" value="Chromosome 4"/>
</dbReference>
<name>A0ACB7HRD4_MANES</name>
<gene>
    <name evidence="1" type="ORF">MANES_04G000600v8</name>
</gene>
<keyword evidence="2" id="KW-1185">Reference proteome</keyword>